<dbReference type="EMBL" id="CAJRAF010000002">
    <property type="protein sequence ID" value="CAG4999981.1"/>
    <property type="molecule type" value="Genomic_DNA"/>
</dbReference>
<dbReference type="InterPro" id="IPR036890">
    <property type="entry name" value="HATPase_C_sf"/>
</dbReference>
<comment type="caution">
    <text evidence="4">The sequence shown here is derived from an EMBL/GenBank/DDBJ whole genome shotgun (WGS) entry which is preliminary data.</text>
</comment>
<dbReference type="InterPro" id="IPR050640">
    <property type="entry name" value="Bact_2-comp_sensor_kinase"/>
</dbReference>
<dbReference type="AlphaFoldDB" id="A0A916NLC1"/>
<dbReference type="RefSeq" id="WP_215239003.1">
    <property type="nucleotide sequence ID" value="NZ_CAJRAF010000002.1"/>
</dbReference>
<keyword evidence="5" id="KW-1185">Reference proteome</keyword>
<evidence type="ECO:0000313" key="5">
    <source>
        <dbReference type="Proteomes" id="UP000680038"/>
    </source>
</evidence>
<feature type="transmembrane region" description="Helical" evidence="2">
    <location>
        <begin position="109"/>
        <end position="133"/>
    </location>
</feature>
<dbReference type="Pfam" id="PF06580">
    <property type="entry name" value="His_kinase"/>
    <property type="match status" value="1"/>
</dbReference>
<keyword evidence="2" id="KW-1133">Transmembrane helix</keyword>
<dbReference type="InterPro" id="IPR010559">
    <property type="entry name" value="Sig_transdc_His_kin_internal"/>
</dbReference>
<dbReference type="Proteomes" id="UP000680038">
    <property type="component" value="Unassembled WGS sequence"/>
</dbReference>
<dbReference type="PANTHER" id="PTHR34220:SF7">
    <property type="entry name" value="SENSOR HISTIDINE KINASE YPDA"/>
    <property type="match status" value="1"/>
</dbReference>
<evidence type="ECO:0000256" key="2">
    <source>
        <dbReference type="SAM" id="Phobius"/>
    </source>
</evidence>
<feature type="domain" description="Signal transduction histidine kinase internal region" evidence="3">
    <location>
        <begin position="153"/>
        <end position="227"/>
    </location>
</feature>
<keyword evidence="2" id="KW-0472">Membrane</keyword>
<feature type="transmembrane region" description="Helical" evidence="2">
    <location>
        <begin position="12"/>
        <end position="32"/>
    </location>
</feature>
<feature type="transmembrane region" description="Helical" evidence="2">
    <location>
        <begin position="38"/>
        <end position="61"/>
    </location>
</feature>
<gene>
    <name evidence="4" type="ORF">DYBT9275_02359</name>
</gene>
<feature type="transmembrane region" description="Helical" evidence="2">
    <location>
        <begin position="70"/>
        <end position="89"/>
    </location>
</feature>
<accession>A0A916NLC1</accession>
<dbReference type="GO" id="GO:0000155">
    <property type="term" value="F:phosphorelay sensor kinase activity"/>
    <property type="evidence" value="ECO:0007669"/>
    <property type="project" value="InterPro"/>
</dbReference>
<keyword evidence="1" id="KW-0175">Coiled coil</keyword>
<evidence type="ECO:0000256" key="1">
    <source>
        <dbReference type="SAM" id="Coils"/>
    </source>
</evidence>
<dbReference type="GO" id="GO:0016020">
    <property type="term" value="C:membrane"/>
    <property type="evidence" value="ECO:0007669"/>
    <property type="project" value="InterPro"/>
</dbReference>
<keyword evidence="2" id="KW-0812">Transmembrane</keyword>
<evidence type="ECO:0000313" key="4">
    <source>
        <dbReference type="EMBL" id="CAG4999981.1"/>
    </source>
</evidence>
<evidence type="ECO:0000259" key="3">
    <source>
        <dbReference type="Pfam" id="PF06580"/>
    </source>
</evidence>
<organism evidence="4 5">
    <name type="scientific">Dyadobacter helix</name>
    <dbReference type="NCBI Taxonomy" id="2822344"/>
    <lineage>
        <taxon>Bacteria</taxon>
        <taxon>Pseudomonadati</taxon>
        <taxon>Bacteroidota</taxon>
        <taxon>Cytophagia</taxon>
        <taxon>Cytophagales</taxon>
        <taxon>Spirosomataceae</taxon>
        <taxon>Dyadobacter</taxon>
    </lineage>
</organism>
<name>A0A916NLC1_9BACT</name>
<protein>
    <recommendedName>
        <fullName evidence="3">Signal transduction histidine kinase internal region domain-containing protein</fullName>
    </recommendedName>
</protein>
<proteinExistence type="predicted"/>
<dbReference type="Gene3D" id="3.30.565.10">
    <property type="entry name" value="Histidine kinase-like ATPase, C-terminal domain"/>
    <property type="match status" value="1"/>
</dbReference>
<reference evidence="4" key="1">
    <citation type="submission" date="2021-04" db="EMBL/GenBank/DDBJ databases">
        <authorList>
            <person name="Rodrigo-Torres L."/>
            <person name="Arahal R. D."/>
            <person name="Lucena T."/>
        </authorList>
    </citation>
    <scope>NUCLEOTIDE SEQUENCE</scope>
    <source>
        <strain evidence="4">CECT 9275</strain>
    </source>
</reference>
<sequence length="344" mass="40546">MWQKAEFNTRRMQPYLFWLGYWLIWILILSGFQQFDRAVWAATVHVGVQAMTAYINILYLIPEFLEKKKYLAYGSLVVVLLIILCRLQITLHAPEFRIPTWRREIRFPRLFLFGRIYLFLVTVLISSTAYKFATDRFKALQRQSEMAKKQLESELQFLKNQINPHFLFNTLNNIYTLAYLKEDNAAPMVMKLSELLRYMLYECQDDRVSLDKEVRFLQNMADMQKLKSVSYQDQIDFRASGIVPEHRIAPLLLLGFLENAFKHSDLDINPQGYIKITLAVDEKHRLLFRCVNTKRKTPANAEQPGGLGLQNVRKRLDLIYPDQYVLQLSETPEIYEVELTLQLS</sequence>
<dbReference type="PANTHER" id="PTHR34220">
    <property type="entry name" value="SENSOR HISTIDINE KINASE YPDA"/>
    <property type="match status" value="1"/>
</dbReference>
<feature type="coiled-coil region" evidence="1">
    <location>
        <begin position="130"/>
        <end position="161"/>
    </location>
</feature>